<proteinExistence type="predicted"/>
<keyword evidence="3" id="KW-1185">Reference proteome</keyword>
<feature type="compositionally biased region" description="Basic and acidic residues" evidence="1">
    <location>
        <begin position="174"/>
        <end position="185"/>
    </location>
</feature>
<sequence length="237" mass="24876">MGAQRVEVDLASLTTFAHSVAKLADSNSDAALSDPKELINNVKVAATFNGAGGFHEAATFSAYHTRLAGSVSMLLGEAIQGLTSLGFGAEVCALNYAGSDQRNAALQKLAQAAAEDNHDLADLTPGLKGKSQIPASAVDDAFTPSKEEKDAEKKSDEPKQTKKETPSPGLSDEQWDKIIEEKDAHAGPGVTDMTSQAWDGTTDYEVEIGEGKSVTIPADDPSGSFKYEKPYRPGSGS</sequence>
<organism evidence="2 3">
    <name type="scientific">Kineosporia corallincola</name>
    <dbReference type="NCBI Taxonomy" id="2835133"/>
    <lineage>
        <taxon>Bacteria</taxon>
        <taxon>Bacillati</taxon>
        <taxon>Actinomycetota</taxon>
        <taxon>Actinomycetes</taxon>
        <taxon>Kineosporiales</taxon>
        <taxon>Kineosporiaceae</taxon>
        <taxon>Kineosporia</taxon>
    </lineage>
</organism>
<dbReference type="EMBL" id="JAHBAY010000001">
    <property type="protein sequence ID" value="MBT0768129.1"/>
    <property type="molecule type" value="Genomic_DNA"/>
</dbReference>
<dbReference type="RefSeq" id="WP_214154383.1">
    <property type="nucleotide sequence ID" value="NZ_JAHBAY010000001.1"/>
</dbReference>
<evidence type="ECO:0000313" key="3">
    <source>
        <dbReference type="Proteomes" id="UP001197247"/>
    </source>
</evidence>
<gene>
    <name evidence="2" type="ORF">KIH74_04300</name>
</gene>
<dbReference type="Proteomes" id="UP001197247">
    <property type="component" value="Unassembled WGS sequence"/>
</dbReference>
<reference evidence="2 3" key="1">
    <citation type="submission" date="2021-05" db="EMBL/GenBank/DDBJ databases">
        <title>Kineosporia and Streptomyces sp. nov. two new marine actinobacteria isolated from Coral.</title>
        <authorList>
            <person name="Buangrab K."/>
            <person name="Sutthacheep M."/>
            <person name="Yeemin T."/>
            <person name="Harunari E."/>
            <person name="Igarashi Y."/>
            <person name="Kanchanasin P."/>
            <person name="Tanasupawat S."/>
            <person name="Phongsopitanun W."/>
        </authorList>
    </citation>
    <scope>NUCLEOTIDE SEQUENCE [LARGE SCALE GENOMIC DNA]</scope>
    <source>
        <strain evidence="2 3">J2-2</strain>
    </source>
</reference>
<accession>A0ABS5TEU7</accession>
<name>A0ABS5TEU7_9ACTN</name>
<evidence type="ECO:0000313" key="2">
    <source>
        <dbReference type="EMBL" id="MBT0768129.1"/>
    </source>
</evidence>
<protein>
    <submittedName>
        <fullName evidence="2">Uncharacterized protein</fullName>
    </submittedName>
</protein>
<feature type="compositionally biased region" description="Basic and acidic residues" evidence="1">
    <location>
        <begin position="145"/>
        <end position="165"/>
    </location>
</feature>
<feature type="region of interest" description="Disordered" evidence="1">
    <location>
        <begin position="121"/>
        <end position="237"/>
    </location>
</feature>
<evidence type="ECO:0000256" key="1">
    <source>
        <dbReference type="SAM" id="MobiDB-lite"/>
    </source>
</evidence>
<comment type="caution">
    <text evidence="2">The sequence shown here is derived from an EMBL/GenBank/DDBJ whole genome shotgun (WGS) entry which is preliminary data.</text>
</comment>